<protein>
    <submittedName>
        <fullName evidence="16">ATP-binding cassette domain-containing protein</fullName>
    </submittedName>
</protein>
<feature type="transmembrane region" description="Helical" evidence="14">
    <location>
        <begin position="540"/>
        <end position="561"/>
    </location>
</feature>
<keyword evidence="4" id="KW-1003">Cell membrane</keyword>
<feature type="transmembrane region" description="Helical" evidence="14">
    <location>
        <begin position="793"/>
        <end position="813"/>
    </location>
</feature>
<dbReference type="PANTHER" id="PTHR43790:SF3">
    <property type="entry name" value="D-ALLOSE IMPORT ATP-BINDING PROTEIN ALSA-RELATED"/>
    <property type="match status" value="1"/>
</dbReference>
<dbReference type="Pfam" id="PF00005">
    <property type="entry name" value="ABC_tran"/>
    <property type="match status" value="2"/>
</dbReference>
<evidence type="ECO:0000256" key="8">
    <source>
        <dbReference type="ARBA" id="ARBA00022741"/>
    </source>
</evidence>
<feature type="transmembrane region" description="Helical" evidence="14">
    <location>
        <begin position="736"/>
        <end position="756"/>
    </location>
</feature>
<evidence type="ECO:0000256" key="12">
    <source>
        <dbReference type="ARBA" id="ARBA00023136"/>
    </source>
</evidence>
<feature type="transmembrane region" description="Helical" evidence="14">
    <location>
        <begin position="638"/>
        <end position="664"/>
    </location>
</feature>
<keyword evidence="9 16" id="KW-0067">ATP-binding</keyword>
<dbReference type="CDD" id="cd03216">
    <property type="entry name" value="ABC_Carb_Monos_I"/>
    <property type="match status" value="1"/>
</dbReference>
<keyword evidence="12 14" id="KW-0472">Membrane</keyword>
<keyword evidence="8" id="KW-0547">Nucleotide-binding</keyword>
<dbReference type="InterPro" id="IPR050107">
    <property type="entry name" value="ABC_carbohydrate_import_ATPase"/>
</dbReference>
<evidence type="ECO:0000256" key="11">
    <source>
        <dbReference type="ARBA" id="ARBA00022989"/>
    </source>
</evidence>
<sequence>MAFDFDPPRPALECRNIRKEFPGVLALSDVSLQVRKGEIHALLGQNGAGKSTLVKVLTGVYRQEAGDILVDGEVVRMDRVADAEANGIVIVHQDQQLVAQFDVTRNVYLGIEETTAAGFLKLAEMRAETAKALAKVGASFTPDTLIRDLSVAQREQVAIAAALLRKPRILILDEPTASLSETEVALLFDVVRRLRDDGVTIVYISHYLDEVLDLVDRLTVLRDGKLIATRNVGETSRGEIIRMMVGREISQLYPKEEVPIGETALSIRDLSVGSAVRGVSLDIRRGEIFGLAGLMGAGRSELALALIGALKRTGGTVTLHGKPSNPSGPQAAMAAGFALIPEDRRHDGLIADLSMRDNLTLPNIAKWARFGLINLGAEKAEAQALQRDLSIQPPNTATLTQNLSGGNQQKVVIGRWLPGHSDIFLFDEPTTGVDVGSKVEIYRQMTALARRGAVVILISSDFEEIVGMCDRVAVMQKGRVNALLERNELDVATVLYHASGGEEAEPGAKPKAPRAVPTAPAESPPGTARLRDAAGFVSHWGALIGMLATLAVIAFLAPVFLSPGNLFDVLKQGSVLAFIALGLTLVLVAGGLDVSAGAISQLTSNVAAGLIVGAAGSAAAVAAGVALGAVVGLVNAAFVLVFAMPPFVATLGVMFVTMGVTLLYNGGQAITLAGEPGFFYLGQGYVGPVPAVFILLAVLTAILHLFLSRTRTGLRMYAVGQNLPAARLRGISQPRYATASFVIGGAILGFSGAILASYSYGASALATGIDYLISALAAAFLGSTLSRSGQLNVTGTVVAAIFLASLSNGLILIGISNQALPAVQGVVLIASIAIGVVRRREIGQILLF</sequence>
<dbReference type="InterPro" id="IPR001851">
    <property type="entry name" value="ABC_transp_permease"/>
</dbReference>
<evidence type="ECO:0000256" key="6">
    <source>
        <dbReference type="ARBA" id="ARBA00022692"/>
    </source>
</evidence>
<comment type="similarity">
    <text evidence="2">Belongs to the ABC transporter superfamily.</text>
</comment>
<organism evidence="16 17">
    <name type="scientific">Jiella sonneratiae</name>
    <dbReference type="NCBI Taxonomy" id="2816856"/>
    <lineage>
        <taxon>Bacteria</taxon>
        <taxon>Pseudomonadati</taxon>
        <taxon>Pseudomonadota</taxon>
        <taxon>Alphaproteobacteria</taxon>
        <taxon>Hyphomicrobiales</taxon>
        <taxon>Aurantimonadaceae</taxon>
        <taxon>Jiella</taxon>
    </lineage>
</organism>
<evidence type="ECO:0000259" key="15">
    <source>
        <dbReference type="PROSITE" id="PS50893"/>
    </source>
</evidence>
<dbReference type="InterPro" id="IPR003593">
    <property type="entry name" value="AAA+_ATPase"/>
</dbReference>
<dbReference type="InterPro" id="IPR027417">
    <property type="entry name" value="P-loop_NTPase"/>
</dbReference>
<proteinExistence type="inferred from homology"/>
<name>A0ABS3J3I4_9HYPH</name>
<evidence type="ECO:0000256" key="9">
    <source>
        <dbReference type="ARBA" id="ARBA00022840"/>
    </source>
</evidence>
<evidence type="ECO:0000256" key="7">
    <source>
        <dbReference type="ARBA" id="ARBA00022737"/>
    </source>
</evidence>
<keyword evidence="7" id="KW-0677">Repeat</keyword>
<evidence type="ECO:0000256" key="5">
    <source>
        <dbReference type="ARBA" id="ARBA00022597"/>
    </source>
</evidence>
<evidence type="ECO:0000256" key="10">
    <source>
        <dbReference type="ARBA" id="ARBA00022967"/>
    </source>
</evidence>
<dbReference type="GO" id="GO:0005524">
    <property type="term" value="F:ATP binding"/>
    <property type="evidence" value="ECO:0007669"/>
    <property type="project" value="UniProtKB-KW"/>
</dbReference>
<comment type="subcellular location">
    <subcellularLocation>
        <location evidence="1">Cell membrane</location>
        <topology evidence="1">Multi-pass membrane protein</topology>
    </subcellularLocation>
</comment>
<feature type="domain" description="ABC transporter" evidence="15">
    <location>
        <begin position="260"/>
        <end position="502"/>
    </location>
</feature>
<evidence type="ECO:0000256" key="1">
    <source>
        <dbReference type="ARBA" id="ARBA00004651"/>
    </source>
</evidence>
<keyword evidence="10" id="KW-1278">Translocase</keyword>
<evidence type="ECO:0000313" key="16">
    <source>
        <dbReference type="EMBL" id="MBO0904224.1"/>
    </source>
</evidence>
<feature type="domain" description="ABC transporter" evidence="15">
    <location>
        <begin position="12"/>
        <end position="248"/>
    </location>
</feature>
<dbReference type="EMBL" id="JAFMPY010000010">
    <property type="protein sequence ID" value="MBO0904224.1"/>
    <property type="molecule type" value="Genomic_DNA"/>
</dbReference>
<dbReference type="PROSITE" id="PS50893">
    <property type="entry name" value="ABC_TRANSPORTER_2"/>
    <property type="match status" value="2"/>
</dbReference>
<dbReference type="CDD" id="cd03215">
    <property type="entry name" value="ABC_Carb_Monos_II"/>
    <property type="match status" value="1"/>
</dbReference>
<reference evidence="16 17" key="1">
    <citation type="submission" date="2021-03" db="EMBL/GenBank/DDBJ databases">
        <title>Whole genome sequence of Jiella sp. MQZ13P-4.</title>
        <authorList>
            <person name="Tuo L."/>
        </authorList>
    </citation>
    <scope>NUCLEOTIDE SEQUENCE [LARGE SCALE GENOMIC DNA]</scope>
    <source>
        <strain evidence="16 17">MQZ13P-4</strain>
    </source>
</reference>
<feature type="transmembrane region" description="Helical" evidence="14">
    <location>
        <begin position="819"/>
        <end position="837"/>
    </location>
</feature>
<dbReference type="SUPFAM" id="SSF52540">
    <property type="entry name" value="P-loop containing nucleoside triphosphate hydrolases"/>
    <property type="match status" value="2"/>
</dbReference>
<dbReference type="PANTHER" id="PTHR43790">
    <property type="entry name" value="CARBOHYDRATE TRANSPORT ATP-BINDING PROTEIN MG119-RELATED"/>
    <property type="match status" value="1"/>
</dbReference>
<dbReference type="SMART" id="SM00382">
    <property type="entry name" value="AAA"/>
    <property type="match status" value="2"/>
</dbReference>
<evidence type="ECO:0000256" key="13">
    <source>
        <dbReference type="SAM" id="MobiDB-lite"/>
    </source>
</evidence>
<feature type="transmembrane region" description="Helical" evidence="14">
    <location>
        <begin position="762"/>
        <end position="781"/>
    </location>
</feature>
<evidence type="ECO:0000313" key="17">
    <source>
        <dbReference type="Proteomes" id="UP000664288"/>
    </source>
</evidence>
<dbReference type="Gene3D" id="3.40.50.300">
    <property type="entry name" value="P-loop containing nucleotide triphosphate hydrolases"/>
    <property type="match status" value="2"/>
</dbReference>
<gene>
    <name evidence="16" type="ORF">J1C47_11280</name>
</gene>
<dbReference type="InterPro" id="IPR017871">
    <property type="entry name" value="ABC_transporter-like_CS"/>
</dbReference>
<dbReference type="InterPro" id="IPR003439">
    <property type="entry name" value="ABC_transporter-like_ATP-bd"/>
</dbReference>
<evidence type="ECO:0000256" key="14">
    <source>
        <dbReference type="SAM" id="Phobius"/>
    </source>
</evidence>
<dbReference type="Pfam" id="PF02653">
    <property type="entry name" value="BPD_transp_2"/>
    <property type="match status" value="1"/>
</dbReference>
<keyword evidence="3" id="KW-0813">Transport</keyword>
<dbReference type="CDD" id="cd06579">
    <property type="entry name" value="TM_PBP1_transp_AraH_like"/>
    <property type="match status" value="1"/>
</dbReference>
<evidence type="ECO:0000256" key="2">
    <source>
        <dbReference type="ARBA" id="ARBA00005417"/>
    </source>
</evidence>
<feature type="transmembrane region" description="Helical" evidence="14">
    <location>
        <begin position="684"/>
        <end position="707"/>
    </location>
</feature>
<comment type="caution">
    <text evidence="16">The sequence shown here is derived from an EMBL/GenBank/DDBJ whole genome shotgun (WGS) entry which is preliminary data.</text>
</comment>
<dbReference type="Proteomes" id="UP000664288">
    <property type="component" value="Unassembled WGS sequence"/>
</dbReference>
<accession>A0ABS3J3I4</accession>
<keyword evidence="5" id="KW-0762">Sugar transport</keyword>
<evidence type="ECO:0000256" key="3">
    <source>
        <dbReference type="ARBA" id="ARBA00022448"/>
    </source>
</evidence>
<keyword evidence="11 14" id="KW-1133">Transmembrane helix</keyword>
<dbReference type="PROSITE" id="PS00211">
    <property type="entry name" value="ABC_TRANSPORTER_1"/>
    <property type="match status" value="1"/>
</dbReference>
<dbReference type="RefSeq" id="WP_207350873.1">
    <property type="nucleotide sequence ID" value="NZ_JAFMPY010000010.1"/>
</dbReference>
<feature type="region of interest" description="Disordered" evidence="13">
    <location>
        <begin position="501"/>
        <end position="526"/>
    </location>
</feature>
<keyword evidence="17" id="KW-1185">Reference proteome</keyword>
<feature type="transmembrane region" description="Helical" evidence="14">
    <location>
        <begin position="606"/>
        <end position="631"/>
    </location>
</feature>
<feature type="transmembrane region" description="Helical" evidence="14">
    <location>
        <begin position="573"/>
        <end position="594"/>
    </location>
</feature>
<keyword evidence="6 14" id="KW-0812">Transmembrane</keyword>
<evidence type="ECO:0000256" key="4">
    <source>
        <dbReference type="ARBA" id="ARBA00022475"/>
    </source>
</evidence>